<gene>
    <name evidence="11" type="ORF">EB796_016300</name>
</gene>
<evidence type="ECO:0000256" key="7">
    <source>
        <dbReference type="ARBA" id="ARBA00023180"/>
    </source>
</evidence>
<evidence type="ECO:0000259" key="9">
    <source>
        <dbReference type="Pfam" id="PF04547"/>
    </source>
</evidence>
<keyword evidence="5 8" id="KW-1133">Transmembrane helix</keyword>
<dbReference type="GO" id="GO:0005886">
    <property type="term" value="C:plasma membrane"/>
    <property type="evidence" value="ECO:0007669"/>
    <property type="project" value="UniProtKB-SubCell"/>
</dbReference>
<name>A0A7J7JGF9_BUGNE</name>
<evidence type="ECO:0000259" key="10">
    <source>
        <dbReference type="Pfam" id="PF16178"/>
    </source>
</evidence>
<dbReference type="InterPro" id="IPR049452">
    <property type="entry name" value="Anoctamin_TM"/>
</dbReference>
<dbReference type="GO" id="GO:0046983">
    <property type="term" value="F:protein dimerization activity"/>
    <property type="evidence" value="ECO:0007669"/>
    <property type="project" value="InterPro"/>
</dbReference>
<keyword evidence="3" id="KW-1003">Cell membrane</keyword>
<protein>
    <recommendedName>
        <fullName evidence="8">Anoctamin</fullName>
    </recommendedName>
</protein>
<feature type="transmembrane region" description="Helical" evidence="8">
    <location>
        <begin position="74"/>
        <end position="101"/>
    </location>
</feature>
<evidence type="ECO:0000256" key="1">
    <source>
        <dbReference type="ARBA" id="ARBA00004651"/>
    </source>
</evidence>
<keyword evidence="7" id="KW-0325">Glycoprotein</keyword>
<reference evidence="11" key="1">
    <citation type="submission" date="2020-06" db="EMBL/GenBank/DDBJ databases">
        <title>Draft genome of Bugula neritina, a colonial animal packing powerful symbionts and potential medicines.</title>
        <authorList>
            <person name="Rayko M."/>
        </authorList>
    </citation>
    <scope>NUCLEOTIDE SEQUENCE [LARGE SCALE GENOMIC DNA]</scope>
    <source>
        <strain evidence="11">Kwan_BN1</strain>
    </source>
</reference>
<feature type="transmembrane region" description="Helical" evidence="8">
    <location>
        <begin position="155"/>
        <end position="178"/>
    </location>
</feature>
<keyword evidence="6 8" id="KW-0472">Membrane</keyword>
<dbReference type="AlphaFoldDB" id="A0A7J7JGF9"/>
<dbReference type="Proteomes" id="UP000593567">
    <property type="component" value="Unassembled WGS sequence"/>
</dbReference>
<feature type="domain" description="Anoctamin dimerisation" evidence="10">
    <location>
        <begin position="3"/>
        <end position="40"/>
    </location>
</feature>
<comment type="similarity">
    <text evidence="2 8">Belongs to the anoctamin family.</text>
</comment>
<evidence type="ECO:0000313" key="11">
    <source>
        <dbReference type="EMBL" id="KAF6025409.1"/>
    </source>
</evidence>
<comment type="caution">
    <text evidence="11">The sequence shown here is derived from an EMBL/GenBank/DDBJ whole genome shotgun (WGS) entry which is preliminary data.</text>
</comment>
<dbReference type="OrthoDB" id="296386at2759"/>
<feature type="transmembrane region" description="Helical" evidence="8">
    <location>
        <begin position="40"/>
        <end position="62"/>
    </location>
</feature>
<dbReference type="Pfam" id="PF04547">
    <property type="entry name" value="Anoctamin"/>
    <property type="match status" value="1"/>
</dbReference>
<keyword evidence="12" id="KW-1185">Reference proteome</keyword>
<keyword evidence="4 8" id="KW-0812">Transmembrane</keyword>
<evidence type="ECO:0000256" key="4">
    <source>
        <dbReference type="ARBA" id="ARBA00022692"/>
    </source>
</evidence>
<feature type="transmembrane region" description="Helical" evidence="8">
    <location>
        <begin position="277"/>
        <end position="300"/>
    </location>
</feature>
<evidence type="ECO:0000313" key="12">
    <source>
        <dbReference type="Proteomes" id="UP000593567"/>
    </source>
</evidence>
<proteinExistence type="inferred from homology"/>
<feature type="domain" description="Anoctamin transmembrane" evidence="9">
    <location>
        <begin position="124"/>
        <end position="321"/>
    </location>
</feature>
<evidence type="ECO:0000256" key="5">
    <source>
        <dbReference type="ARBA" id="ARBA00022989"/>
    </source>
</evidence>
<organism evidence="11 12">
    <name type="scientific">Bugula neritina</name>
    <name type="common">Brown bryozoan</name>
    <name type="synonym">Sertularia neritina</name>
    <dbReference type="NCBI Taxonomy" id="10212"/>
    <lineage>
        <taxon>Eukaryota</taxon>
        <taxon>Metazoa</taxon>
        <taxon>Spiralia</taxon>
        <taxon>Lophotrochozoa</taxon>
        <taxon>Bryozoa</taxon>
        <taxon>Gymnolaemata</taxon>
        <taxon>Cheilostomatida</taxon>
        <taxon>Flustrina</taxon>
        <taxon>Buguloidea</taxon>
        <taxon>Bugulidae</taxon>
        <taxon>Bugula</taxon>
    </lineage>
</organism>
<dbReference type="Pfam" id="PF16178">
    <property type="entry name" value="Anoct_dimer"/>
    <property type="match status" value="1"/>
</dbReference>
<sequence length="360" mass="41478">MAVFQILRTTSYGKRSRGEVGVEQLIEDEVFTAAYPLHDMGIVIMFILSCILYKVLVSIHLARLNWKLAELQQFSGVVAVISGTVLNLILIIIMGCIYELMAFKLTHWAWWQGKSRTFCLADVEENFVVQRWEADYQLLPATKLFEEYLEMTLQFGFITIFVAACPLAPLFALINNWIELRLDGRKYLCDFRRPVVERAQDIGVWADILVTIAHIAVVSNAFLIAFTSDFLPQALYQYRVDPELKGFVNFTLSTSNHSGEYCRYRDFRNEDGSYSQVYWQLLCIRLAFVVCFEHFVFVVMRLIDVMVPDIPNSLATTIKREQYLGKQALVDNHTALLLAKNLEDDDEDEEIKSKSLTKNM</sequence>
<evidence type="ECO:0000256" key="3">
    <source>
        <dbReference type="ARBA" id="ARBA00022475"/>
    </source>
</evidence>
<evidence type="ECO:0000256" key="8">
    <source>
        <dbReference type="RuleBase" id="RU280814"/>
    </source>
</evidence>
<evidence type="ECO:0000256" key="6">
    <source>
        <dbReference type="ARBA" id="ARBA00023136"/>
    </source>
</evidence>
<dbReference type="GO" id="GO:0005254">
    <property type="term" value="F:chloride channel activity"/>
    <property type="evidence" value="ECO:0007669"/>
    <property type="project" value="TreeGrafter"/>
</dbReference>
<dbReference type="PANTHER" id="PTHR12308">
    <property type="entry name" value="ANOCTAMIN"/>
    <property type="match status" value="1"/>
</dbReference>
<dbReference type="EMBL" id="VXIV02002463">
    <property type="protein sequence ID" value="KAF6025409.1"/>
    <property type="molecule type" value="Genomic_DNA"/>
</dbReference>
<dbReference type="PANTHER" id="PTHR12308:SF84">
    <property type="entry name" value="ANOCTAMIN"/>
    <property type="match status" value="1"/>
</dbReference>
<evidence type="ECO:0000256" key="2">
    <source>
        <dbReference type="ARBA" id="ARBA00009671"/>
    </source>
</evidence>
<comment type="caution">
    <text evidence="8">Lacks conserved residue(s) required for the propagation of feature annotation.</text>
</comment>
<dbReference type="InterPro" id="IPR007632">
    <property type="entry name" value="Anoctamin"/>
</dbReference>
<comment type="subcellular location">
    <subcellularLocation>
        <location evidence="1">Cell membrane</location>
        <topology evidence="1">Multi-pass membrane protein</topology>
    </subcellularLocation>
    <subcellularLocation>
        <location evidence="8">Membrane</location>
        <topology evidence="8">Multi-pass membrane protein</topology>
    </subcellularLocation>
</comment>
<accession>A0A7J7JGF9</accession>
<feature type="transmembrane region" description="Helical" evidence="8">
    <location>
        <begin position="202"/>
        <end position="226"/>
    </location>
</feature>
<dbReference type="InterPro" id="IPR032394">
    <property type="entry name" value="Anoct_dimer"/>
</dbReference>